<accession>A0A6P7SFY1</accession>
<sequence length="205" mass="23548">MSNTNRENIGNEDNIDIYNSNIHSDINTSNNSSNTNNVDNYDMAIELNDSVNGSINGNTALENNITYNNDNYTHNNLNSSNMRYLSLNNSKSEDYPPRCNCRIKSKCPAPGLCGAHNVIYKCTITTENSKFLYLGCTIKFKQRVSNHISSFKLRHKAGCTTLSSKIWELKDNNIKYNHKWEIVRNNREWQLIAVCWSKIMFPYKS</sequence>
<evidence type="ECO:0000313" key="1">
    <source>
        <dbReference type="Proteomes" id="UP000515154"/>
    </source>
</evidence>
<dbReference type="AlphaFoldDB" id="A0A6P7SFY1"/>
<reference evidence="2" key="1">
    <citation type="submission" date="2025-08" db="UniProtKB">
        <authorList>
            <consortium name="RefSeq"/>
        </authorList>
    </citation>
    <scope>IDENTIFICATION</scope>
</reference>
<dbReference type="RefSeq" id="XP_029636861.1">
    <property type="nucleotide sequence ID" value="XM_029781001.1"/>
</dbReference>
<organism evidence="1 2">
    <name type="scientific">Octopus sinensis</name>
    <name type="common">East Asian common octopus</name>
    <dbReference type="NCBI Taxonomy" id="2607531"/>
    <lineage>
        <taxon>Eukaryota</taxon>
        <taxon>Metazoa</taxon>
        <taxon>Spiralia</taxon>
        <taxon>Lophotrochozoa</taxon>
        <taxon>Mollusca</taxon>
        <taxon>Cephalopoda</taxon>
        <taxon>Coleoidea</taxon>
        <taxon>Octopodiformes</taxon>
        <taxon>Octopoda</taxon>
        <taxon>Incirrata</taxon>
        <taxon>Octopodidae</taxon>
        <taxon>Octopus</taxon>
    </lineage>
</organism>
<keyword evidence="1" id="KW-1185">Reference proteome</keyword>
<gene>
    <name evidence="2" type="primary">LOC115212162</name>
</gene>
<dbReference type="Proteomes" id="UP000515154">
    <property type="component" value="Linkage group LG5"/>
</dbReference>
<evidence type="ECO:0000313" key="2">
    <source>
        <dbReference type="RefSeq" id="XP_029636861.1"/>
    </source>
</evidence>
<proteinExistence type="predicted"/>
<dbReference type="KEGG" id="osn:115212162"/>
<protein>
    <submittedName>
        <fullName evidence="2">Myelin gene regulatory factor-like A</fullName>
    </submittedName>
</protein>
<name>A0A6P7SFY1_9MOLL</name>